<protein>
    <submittedName>
        <fullName evidence="1">Uncharacterized protein</fullName>
    </submittedName>
</protein>
<evidence type="ECO:0000313" key="1">
    <source>
        <dbReference type="EMBL" id="KAI4352135.1"/>
    </source>
</evidence>
<organism evidence="1 2">
    <name type="scientific">Bauhinia variegata</name>
    <name type="common">Purple orchid tree</name>
    <name type="synonym">Phanera variegata</name>
    <dbReference type="NCBI Taxonomy" id="167791"/>
    <lineage>
        <taxon>Eukaryota</taxon>
        <taxon>Viridiplantae</taxon>
        <taxon>Streptophyta</taxon>
        <taxon>Embryophyta</taxon>
        <taxon>Tracheophyta</taxon>
        <taxon>Spermatophyta</taxon>
        <taxon>Magnoliopsida</taxon>
        <taxon>eudicotyledons</taxon>
        <taxon>Gunneridae</taxon>
        <taxon>Pentapetalae</taxon>
        <taxon>rosids</taxon>
        <taxon>fabids</taxon>
        <taxon>Fabales</taxon>
        <taxon>Fabaceae</taxon>
        <taxon>Cercidoideae</taxon>
        <taxon>Cercideae</taxon>
        <taxon>Bauhiniinae</taxon>
        <taxon>Bauhinia</taxon>
    </lineage>
</organism>
<proteinExistence type="predicted"/>
<name>A0ACB9PTQ8_BAUVA</name>
<evidence type="ECO:0000313" key="2">
    <source>
        <dbReference type="Proteomes" id="UP000828941"/>
    </source>
</evidence>
<reference evidence="1 2" key="1">
    <citation type="journal article" date="2022" name="DNA Res.">
        <title>Chromosomal-level genome assembly of the orchid tree Bauhinia variegata (Leguminosae; Cercidoideae) supports the allotetraploid origin hypothesis of Bauhinia.</title>
        <authorList>
            <person name="Zhong Y."/>
            <person name="Chen Y."/>
            <person name="Zheng D."/>
            <person name="Pang J."/>
            <person name="Liu Y."/>
            <person name="Luo S."/>
            <person name="Meng S."/>
            <person name="Qian L."/>
            <person name="Wei D."/>
            <person name="Dai S."/>
            <person name="Zhou R."/>
        </authorList>
    </citation>
    <scope>NUCLEOTIDE SEQUENCE [LARGE SCALE GENOMIC DNA]</scope>
    <source>
        <strain evidence="1">BV-YZ2020</strain>
    </source>
</reference>
<keyword evidence="2" id="KW-1185">Reference proteome</keyword>
<gene>
    <name evidence="1" type="ORF">L6164_006416</name>
</gene>
<sequence length="495" mass="54473">MSEQAIIHLGAIGLLGEYFPSSRIKYRPSTSRVSCMHPSASCDIQFACDLIIMALQNIGAGNSDDAFYRYKMPKMITKIEGRGNGIKTNIVNMVDIAKALARPASYTTKYFGCELGAQSKFDEKTGISLVNGSHDTAKLAGLLENFIKKYVQCYGCGNPETEIIISKIQMLQLKCAACGFVSDVDMRDKLTTFILKNPPEQKKGSKDKKAMRRAEKERLKEGEAADEEQKKLKKEIKKKGSTTSKDGSTKSNSSKKRANGSDEERASPTHSQVDEKEEAHDDDGDDDVQWLTDTSAAAAQQRIQEQLSAVTAGMVMLSTDEPEKKAKAANKENGASENGNSMPCKTLVEEVKANLKKGVTAKELQSQLAVLSASAQEKINALYEALFDGVEKGFAKEVVKKRSYLAAAVAAQEEGSQLLLLHAIEDFCHKSSSSALKEIALVLKALYDADILEEEYIVQWYQNGLKGDKKDSQIWKNAQPFIDWLQTAESETDEE</sequence>
<comment type="caution">
    <text evidence="1">The sequence shown here is derived from an EMBL/GenBank/DDBJ whole genome shotgun (WGS) entry which is preliminary data.</text>
</comment>
<accession>A0ACB9PTQ8</accession>
<dbReference type="Proteomes" id="UP000828941">
    <property type="component" value="Chromosome 3"/>
</dbReference>
<dbReference type="EMBL" id="CM039428">
    <property type="protein sequence ID" value="KAI4352135.1"/>
    <property type="molecule type" value="Genomic_DNA"/>
</dbReference>